<gene>
    <name evidence="1" type="ORF">NDU88_008719</name>
</gene>
<protein>
    <submittedName>
        <fullName evidence="1">Uncharacterized protein</fullName>
    </submittedName>
</protein>
<proteinExistence type="predicted"/>
<dbReference type="Proteomes" id="UP001066276">
    <property type="component" value="Chromosome 8"/>
</dbReference>
<evidence type="ECO:0000313" key="2">
    <source>
        <dbReference type="Proteomes" id="UP001066276"/>
    </source>
</evidence>
<evidence type="ECO:0000313" key="1">
    <source>
        <dbReference type="EMBL" id="KAJ1120554.1"/>
    </source>
</evidence>
<reference evidence="1" key="1">
    <citation type="journal article" date="2022" name="bioRxiv">
        <title>Sequencing and chromosome-scale assembly of the giantPleurodeles waltlgenome.</title>
        <authorList>
            <person name="Brown T."/>
            <person name="Elewa A."/>
            <person name="Iarovenko S."/>
            <person name="Subramanian E."/>
            <person name="Araus A.J."/>
            <person name="Petzold A."/>
            <person name="Susuki M."/>
            <person name="Suzuki K.-i.T."/>
            <person name="Hayashi T."/>
            <person name="Toyoda A."/>
            <person name="Oliveira C."/>
            <person name="Osipova E."/>
            <person name="Leigh N.D."/>
            <person name="Simon A."/>
            <person name="Yun M.H."/>
        </authorList>
    </citation>
    <scope>NUCLEOTIDE SEQUENCE</scope>
    <source>
        <strain evidence="1">20211129_DDA</strain>
        <tissue evidence="1">Liver</tissue>
    </source>
</reference>
<dbReference type="AlphaFoldDB" id="A0AAV7NYM0"/>
<comment type="caution">
    <text evidence="1">The sequence shown here is derived from an EMBL/GenBank/DDBJ whole genome shotgun (WGS) entry which is preliminary data.</text>
</comment>
<dbReference type="EMBL" id="JANPWB010000012">
    <property type="protein sequence ID" value="KAJ1120554.1"/>
    <property type="molecule type" value="Genomic_DNA"/>
</dbReference>
<organism evidence="1 2">
    <name type="scientific">Pleurodeles waltl</name>
    <name type="common">Iberian ribbed newt</name>
    <dbReference type="NCBI Taxonomy" id="8319"/>
    <lineage>
        <taxon>Eukaryota</taxon>
        <taxon>Metazoa</taxon>
        <taxon>Chordata</taxon>
        <taxon>Craniata</taxon>
        <taxon>Vertebrata</taxon>
        <taxon>Euteleostomi</taxon>
        <taxon>Amphibia</taxon>
        <taxon>Batrachia</taxon>
        <taxon>Caudata</taxon>
        <taxon>Salamandroidea</taxon>
        <taxon>Salamandridae</taxon>
        <taxon>Pleurodelinae</taxon>
        <taxon>Pleurodeles</taxon>
    </lineage>
</organism>
<name>A0AAV7NYM0_PLEWA</name>
<keyword evidence="2" id="KW-1185">Reference proteome</keyword>
<accession>A0AAV7NYM0</accession>
<sequence>MENFRNNPMADIISYSFKARLGKLDGIVDVVIHVRTVVDEIAIVDGTISKAIVNHVGGEVFMAHDDPEVVLSDVRHLSFVDDCVLASASNIFFSGVVRLQS</sequence>